<reference evidence="1 2" key="1">
    <citation type="submission" date="2019-03" db="EMBL/GenBank/DDBJ databases">
        <title>Genomic Encyclopedia of Type Strains, Phase IV (KMG-IV): sequencing the most valuable type-strain genomes for metagenomic binning, comparative biology and taxonomic classification.</title>
        <authorList>
            <person name="Goeker M."/>
        </authorList>
    </citation>
    <scope>NUCLEOTIDE SEQUENCE [LARGE SCALE GENOMIC DNA]</scope>
    <source>
        <strain evidence="1 2">DSM 13575</strain>
    </source>
</reference>
<dbReference type="AlphaFoldDB" id="A0A4R8EXK0"/>
<name>A0A4R8EXK0_9BACT</name>
<sequence>MKKGRRAFLSVVVLMIVLSTFVFGKEKITLTYWEHQFPGYVDWTQRMIKEYEKINPNVEIEFSVDYAHERLLPSMYAGTGPDISVPHDAKVVKLMMEGYLAPVRLEAFPEFNSYEDLEKVYFPGVLDLFKKDGKIYGLPINLSPHMLYVNEKLFRMAGIEPSPENIPEHWDEVCKIGGDIFEAIGKNEKGVTVYEAFDWEYAYRATWRRDDLRTIFAQYGAKFVDENGNVVVDSPQAVEAVKMMRDMINKCKTGDPNARPGGEDRSWQLFNGTLAMGVFPGGEIYKGNAAEDVVDYLKVYQFPYPRGYEQVIPVRSHVFMVNGSISQEKQIEAWKFINYLTQQWQELAVLGQMPPRMLLANGTPWYETDWFKEQADKYQSLRNLPLNELAEGRAVWQLGYELYGTDEARLHADEITDIVGDAVDRIIFMNLDVEPQLKEAKKEIEILLK</sequence>
<comment type="caution">
    <text evidence="1">The sequence shown here is derived from an EMBL/GenBank/DDBJ whole genome shotgun (WGS) entry which is preliminary data.</text>
</comment>
<evidence type="ECO:0000313" key="1">
    <source>
        <dbReference type="EMBL" id="TDX15478.1"/>
    </source>
</evidence>
<dbReference type="EMBL" id="SODZ01000007">
    <property type="protein sequence ID" value="TDX15478.1"/>
    <property type="molecule type" value="Genomic_DNA"/>
</dbReference>
<dbReference type="PANTHER" id="PTHR43649">
    <property type="entry name" value="ARABINOSE-BINDING PROTEIN-RELATED"/>
    <property type="match status" value="1"/>
</dbReference>
<accession>A0A4R8EXK0</accession>
<keyword evidence="2" id="KW-1185">Reference proteome</keyword>
<gene>
    <name evidence="1" type="ORF">C8D74_10776</name>
</gene>
<dbReference type="RefSeq" id="WP_103875982.1">
    <property type="nucleotide sequence ID" value="NZ_SODZ01000007.1"/>
</dbReference>
<dbReference type="InterPro" id="IPR006059">
    <property type="entry name" value="SBP"/>
</dbReference>
<dbReference type="Gene3D" id="3.40.190.10">
    <property type="entry name" value="Periplasmic binding protein-like II"/>
    <property type="match status" value="1"/>
</dbReference>
<evidence type="ECO:0000313" key="2">
    <source>
        <dbReference type="Proteomes" id="UP000294817"/>
    </source>
</evidence>
<dbReference type="Proteomes" id="UP000294817">
    <property type="component" value="Unassembled WGS sequence"/>
</dbReference>
<dbReference type="PANTHER" id="PTHR43649:SF12">
    <property type="entry name" value="DIACETYLCHITOBIOSE BINDING PROTEIN DASA"/>
    <property type="match status" value="1"/>
</dbReference>
<organism evidence="1 2">
    <name type="scientific">Petrotoga sibirica</name>
    <dbReference type="NCBI Taxonomy" id="156202"/>
    <lineage>
        <taxon>Bacteria</taxon>
        <taxon>Thermotogati</taxon>
        <taxon>Thermotogota</taxon>
        <taxon>Thermotogae</taxon>
        <taxon>Petrotogales</taxon>
        <taxon>Petrotogaceae</taxon>
        <taxon>Petrotoga</taxon>
    </lineage>
</organism>
<protein>
    <submittedName>
        <fullName evidence="1">Carbohydrate ABC transporter substrate-binding protein (CUT1 family)</fullName>
    </submittedName>
</protein>
<dbReference type="Pfam" id="PF01547">
    <property type="entry name" value="SBP_bac_1"/>
    <property type="match status" value="1"/>
</dbReference>
<dbReference type="InterPro" id="IPR050490">
    <property type="entry name" value="Bact_solute-bd_prot1"/>
</dbReference>
<proteinExistence type="predicted"/>
<dbReference type="SUPFAM" id="SSF53850">
    <property type="entry name" value="Periplasmic binding protein-like II"/>
    <property type="match status" value="1"/>
</dbReference>